<proteinExistence type="predicted"/>
<accession>A0A2A6CX89</accession>
<keyword evidence="2" id="KW-1185">Reference proteome</keyword>
<dbReference type="Proteomes" id="UP000005239">
    <property type="component" value="Unassembled WGS sequence"/>
</dbReference>
<name>A0A2A6CX89_PRIPA</name>
<accession>A0A8R1V1G3</accession>
<evidence type="ECO:0000313" key="1">
    <source>
        <dbReference type="EnsemblMetazoa" id="PPA44122.1"/>
    </source>
</evidence>
<dbReference type="AlphaFoldDB" id="A0A2A6CX89"/>
<organism evidence="1 2">
    <name type="scientific">Pristionchus pacificus</name>
    <name type="common">Parasitic nematode worm</name>
    <dbReference type="NCBI Taxonomy" id="54126"/>
    <lineage>
        <taxon>Eukaryota</taxon>
        <taxon>Metazoa</taxon>
        <taxon>Ecdysozoa</taxon>
        <taxon>Nematoda</taxon>
        <taxon>Chromadorea</taxon>
        <taxon>Rhabditida</taxon>
        <taxon>Rhabditina</taxon>
        <taxon>Diplogasteromorpha</taxon>
        <taxon>Diplogasteroidea</taxon>
        <taxon>Neodiplogasteridae</taxon>
        <taxon>Pristionchus</taxon>
    </lineage>
</organism>
<evidence type="ECO:0000313" key="2">
    <source>
        <dbReference type="Proteomes" id="UP000005239"/>
    </source>
</evidence>
<reference evidence="1" key="2">
    <citation type="submission" date="2022-06" db="UniProtKB">
        <authorList>
            <consortium name="EnsemblMetazoa"/>
        </authorList>
    </citation>
    <scope>IDENTIFICATION</scope>
    <source>
        <strain evidence="1">PS312</strain>
    </source>
</reference>
<gene>
    <name evidence="1" type="primary">WBGene00282491</name>
</gene>
<reference evidence="2" key="1">
    <citation type="journal article" date="2008" name="Nat. Genet.">
        <title>The Pristionchus pacificus genome provides a unique perspective on nematode lifestyle and parasitism.</title>
        <authorList>
            <person name="Dieterich C."/>
            <person name="Clifton S.W."/>
            <person name="Schuster L.N."/>
            <person name="Chinwalla A."/>
            <person name="Delehaunty K."/>
            <person name="Dinkelacker I."/>
            <person name="Fulton L."/>
            <person name="Fulton R."/>
            <person name="Godfrey J."/>
            <person name="Minx P."/>
            <person name="Mitreva M."/>
            <person name="Roeseler W."/>
            <person name="Tian H."/>
            <person name="Witte H."/>
            <person name="Yang S.P."/>
            <person name="Wilson R.K."/>
            <person name="Sommer R.J."/>
        </authorList>
    </citation>
    <scope>NUCLEOTIDE SEQUENCE [LARGE SCALE GENOMIC DNA]</scope>
    <source>
        <strain evidence="2">PS312</strain>
    </source>
</reference>
<sequence length="70" mass="7191">MPDDTCMRVCVGVRPGGAAGRRGGMETPSFMAVANEGNLKMGQFIHTCPVVVWGAAVVVVVEDELVGGAS</sequence>
<dbReference type="EnsemblMetazoa" id="PPA44122.1">
    <property type="protein sequence ID" value="PPA44122.1"/>
    <property type="gene ID" value="WBGene00282491"/>
</dbReference>
<protein>
    <submittedName>
        <fullName evidence="1">Uncharacterized protein</fullName>
    </submittedName>
</protein>